<gene>
    <name evidence="7" type="primary">ROPN1L</name>
</gene>
<sequence>MVVSVRRKMSYLKVGVKSRSSLPGAMVGVQAPAFRLVLPLRLRFVETSHRLSAYPYDIMSSSSPNKKGGSFGSNTFPAMHADSVLFSSCICDLLFCYFFQALVTEFEKIMPLPETMFCAEQIKIPPELPDILKQFTKAAIRTQPHDLLQWSAAYFTALSKGEALPVKERVEMPLAKQKEDAGLTPGLLKVLHKQLSPKGMVSVEELKEKWKNLCLPEEQLEAILQLDVHDEEVEWMKILALGCSVLGESLLSSMKHACEILTEDPEGGAARVPFETFSYLYSYLASIDGEIPDEKIQEFLSGIKEQADQQDGMVQLRNFLSQPSTLF</sequence>
<dbReference type="GeneTree" id="ENSGT00390000012731"/>
<evidence type="ECO:0000256" key="2">
    <source>
        <dbReference type="ARBA" id="ARBA00022846"/>
    </source>
</evidence>
<dbReference type="Gene3D" id="1.20.890.10">
    <property type="entry name" value="cAMP-dependent protein kinase regulatory subunit, dimerization-anchoring domain"/>
    <property type="match status" value="1"/>
</dbReference>
<evidence type="ECO:0000256" key="4">
    <source>
        <dbReference type="ARBA" id="ARBA00023273"/>
    </source>
</evidence>
<keyword evidence="4" id="KW-0966">Cell projection</keyword>
<evidence type="ECO:0000313" key="7">
    <source>
        <dbReference type="Ensembl" id="ENSAPLP00000018139.1"/>
    </source>
</evidence>
<evidence type="ECO:0000256" key="1">
    <source>
        <dbReference type="ARBA" id="ARBA00004230"/>
    </source>
</evidence>
<dbReference type="FunFam" id="1.20.890.10:FF:000004">
    <property type="entry name" value="ropporin-1-like protein isoform X2"/>
    <property type="match status" value="1"/>
</dbReference>
<reference evidence="7" key="3">
    <citation type="submission" date="2025-09" db="UniProtKB">
        <authorList>
            <consortium name="Ensembl"/>
        </authorList>
    </citation>
    <scope>IDENTIFICATION</scope>
</reference>
<dbReference type="Proteomes" id="UP000016666">
    <property type="component" value="Chromosome 2"/>
</dbReference>
<evidence type="ECO:0000256" key="3">
    <source>
        <dbReference type="ARBA" id="ARBA00023069"/>
    </source>
</evidence>
<dbReference type="Ensembl" id="ENSAPLT00000033299.1">
    <property type="protein sequence ID" value="ENSAPLP00000018139.1"/>
    <property type="gene ID" value="ENSAPLG00000016260.2"/>
</dbReference>
<proteinExistence type="inferred from homology"/>
<evidence type="ECO:0000256" key="6">
    <source>
        <dbReference type="ARBA" id="ARBA00040933"/>
    </source>
</evidence>
<dbReference type="CDD" id="cd23019">
    <property type="entry name" value="DD_ROP"/>
    <property type="match status" value="1"/>
</dbReference>
<comment type="similarity">
    <text evidence="5">Belongs to the ropporin family.</text>
</comment>
<dbReference type="GO" id="GO:0031514">
    <property type="term" value="C:motile cilium"/>
    <property type="evidence" value="ECO:0007669"/>
    <property type="project" value="UniProtKB-SubCell"/>
</dbReference>
<evidence type="ECO:0000256" key="5">
    <source>
        <dbReference type="ARBA" id="ARBA00035651"/>
    </source>
</evidence>
<dbReference type="GO" id="GO:0030317">
    <property type="term" value="P:flagellated sperm motility"/>
    <property type="evidence" value="ECO:0007669"/>
    <property type="project" value="Ensembl"/>
</dbReference>
<reference evidence="7 8" key="1">
    <citation type="submission" date="2017-10" db="EMBL/GenBank/DDBJ databases">
        <title>A new Pekin duck reference genome.</title>
        <authorList>
            <person name="Hou Z.-C."/>
            <person name="Zhou Z.-K."/>
            <person name="Zhu F."/>
            <person name="Hou S.-S."/>
        </authorList>
    </citation>
    <scope>NUCLEOTIDE SEQUENCE [LARGE SCALE GENOMIC DNA]</scope>
</reference>
<keyword evidence="8" id="KW-1185">Reference proteome</keyword>
<dbReference type="GO" id="GO:0005654">
    <property type="term" value="C:nucleoplasm"/>
    <property type="evidence" value="ECO:0007669"/>
    <property type="project" value="Ensembl"/>
</dbReference>
<dbReference type="PANTHER" id="PTHR14952">
    <property type="entry name" value="ROPPORIN-1-LIKE PROTEIN"/>
    <property type="match status" value="1"/>
</dbReference>
<organism evidence="7 8">
    <name type="scientific">Anas platyrhynchos platyrhynchos</name>
    <name type="common">Northern mallard</name>
    <dbReference type="NCBI Taxonomy" id="8840"/>
    <lineage>
        <taxon>Eukaryota</taxon>
        <taxon>Metazoa</taxon>
        <taxon>Chordata</taxon>
        <taxon>Craniata</taxon>
        <taxon>Vertebrata</taxon>
        <taxon>Euteleostomi</taxon>
        <taxon>Archelosauria</taxon>
        <taxon>Archosauria</taxon>
        <taxon>Dinosauria</taxon>
        <taxon>Saurischia</taxon>
        <taxon>Theropoda</taxon>
        <taxon>Coelurosauria</taxon>
        <taxon>Aves</taxon>
        <taxon>Neognathae</taxon>
        <taxon>Galloanserae</taxon>
        <taxon>Anseriformes</taxon>
        <taxon>Anatidae</taxon>
        <taxon>Anatinae</taxon>
        <taxon>Anas</taxon>
    </lineage>
</organism>
<dbReference type="AlphaFoldDB" id="A0A493SWZ5"/>
<dbReference type="GO" id="GO:0048240">
    <property type="term" value="P:sperm capacitation"/>
    <property type="evidence" value="ECO:0007669"/>
    <property type="project" value="Ensembl"/>
</dbReference>
<dbReference type="InterPro" id="IPR047844">
    <property type="entry name" value="ROP_DD"/>
</dbReference>
<dbReference type="SUPFAM" id="SSF47391">
    <property type="entry name" value="Dimerization-anchoring domain of cAMP-dependent PK regulatory subunit"/>
    <property type="match status" value="1"/>
</dbReference>
<keyword evidence="2" id="KW-0282">Flagellum</keyword>
<accession>A0A493SWZ5</accession>
<dbReference type="GO" id="GO:0042802">
    <property type="term" value="F:identical protein binding"/>
    <property type="evidence" value="ECO:0007669"/>
    <property type="project" value="Ensembl"/>
</dbReference>
<comment type="subcellular location">
    <subcellularLocation>
        <location evidence="1">Cell projection</location>
        <location evidence="1">Cilium</location>
        <location evidence="1">Flagellum</location>
    </subcellularLocation>
</comment>
<dbReference type="STRING" id="8840.ENSAPLP00000018139"/>
<evidence type="ECO:0000313" key="8">
    <source>
        <dbReference type="Proteomes" id="UP000016666"/>
    </source>
</evidence>
<name>A0A493SWZ5_ANAPP</name>
<keyword evidence="3" id="KW-0969">Cilium</keyword>
<dbReference type="PANTHER" id="PTHR14952:SF14">
    <property type="entry name" value="ROPPORIN-1-LIKE PROTEIN"/>
    <property type="match status" value="1"/>
</dbReference>
<dbReference type="GO" id="GO:0001534">
    <property type="term" value="C:radial spoke"/>
    <property type="evidence" value="ECO:0007669"/>
    <property type="project" value="Ensembl"/>
</dbReference>
<reference evidence="7" key="2">
    <citation type="submission" date="2025-08" db="UniProtKB">
        <authorList>
            <consortium name="Ensembl"/>
        </authorList>
    </citation>
    <scope>IDENTIFICATION</scope>
</reference>
<protein>
    <recommendedName>
        <fullName evidence="6">Ropporin-1-like protein</fullName>
    </recommendedName>
</protein>